<reference evidence="2" key="1">
    <citation type="journal article" date="2019" name="Int. J. Syst. Evol. Microbiol.">
        <title>The Global Catalogue of Microorganisms (GCM) 10K type strain sequencing project: providing services to taxonomists for standard genome sequencing and annotation.</title>
        <authorList>
            <consortium name="The Broad Institute Genomics Platform"/>
            <consortium name="The Broad Institute Genome Sequencing Center for Infectious Disease"/>
            <person name="Wu L."/>
            <person name="Ma J."/>
        </authorList>
    </citation>
    <scope>NUCLEOTIDE SEQUENCE [LARGE SCALE GENOMIC DNA]</scope>
    <source>
        <strain evidence="2">JCM 16540</strain>
    </source>
</reference>
<dbReference type="RefSeq" id="WP_204913457.1">
    <property type="nucleotide sequence ID" value="NZ_BAAAYR010000004.1"/>
</dbReference>
<proteinExistence type="predicted"/>
<evidence type="ECO:0000313" key="1">
    <source>
        <dbReference type="EMBL" id="GAA3571698.1"/>
    </source>
</evidence>
<comment type="caution">
    <text evidence="1">The sequence shown here is derived from an EMBL/GenBank/DDBJ whole genome shotgun (WGS) entry which is preliminary data.</text>
</comment>
<gene>
    <name evidence="1" type="ORF">GCM10022197_30310</name>
</gene>
<organism evidence="1 2">
    <name type="scientific">Microlunatus spumicola</name>
    <dbReference type="NCBI Taxonomy" id="81499"/>
    <lineage>
        <taxon>Bacteria</taxon>
        <taxon>Bacillati</taxon>
        <taxon>Actinomycetota</taxon>
        <taxon>Actinomycetes</taxon>
        <taxon>Propionibacteriales</taxon>
        <taxon>Propionibacteriaceae</taxon>
        <taxon>Microlunatus</taxon>
    </lineage>
</organism>
<dbReference type="Proteomes" id="UP001500767">
    <property type="component" value="Unassembled WGS sequence"/>
</dbReference>
<evidence type="ECO:0000313" key="2">
    <source>
        <dbReference type="Proteomes" id="UP001500767"/>
    </source>
</evidence>
<dbReference type="EMBL" id="BAAAYR010000004">
    <property type="protein sequence ID" value="GAA3571698.1"/>
    <property type="molecule type" value="Genomic_DNA"/>
</dbReference>
<protein>
    <submittedName>
        <fullName evidence="1">Uncharacterized protein</fullName>
    </submittedName>
</protein>
<accession>A0ABP6XTA7</accession>
<sequence>MVLPGWTPYRRHEDDELLGYLVQEPGGTVPLTLFGARLAEAGTLEQAEAVLRARGLSCLADPWLFRQDDGEEVRVALVAAYPDRVVVVPAPWGYADPGAQPVVVAAENGADRLRPLR</sequence>
<keyword evidence="2" id="KW-1185">Reference proteome</keyword>
<name>A0ABP6XTA7_9ACTN</name>